<dbReference type="InterPro" id="IPR004538">
    <property type="entry name" value="Hemolysin_A/TlyA"/>
</dbReference>
<dbReference type="GO" id="GO:0003723">
    <property type="term" value="F:RNA binding"/>
    <property type="evidence" value="ECO:0007669"/>
    <property type="project" value="UniProtKB-KW"/>
</dbReference>
<dbReference type="InterPro" id="IPR002942">
    <property type="entry name" value="S4_RNA-bd"/>
</dbReference>
<dbReference type="AlphaFoldDB" id="A0A943I2C8"/>
<evidence type="ECO:0000313" key="6">
    <source>
        <dbReference type="Proteomes" id="UP000754226"/>
    </source>
</evidence>
<dbReference type="SUPFAM" id="SSF55174">
    <property type="entry name" value="Alpha-L RNA-binding motif"/>
    <property type="match status" value="1"/>
</dbReference>
<dbReference type="NCBIfam" id="TIGR00478">
    <property type="entry name" value="tly"/>
    <property type="match status" value="1"/>
</dbReference>
<dbReference type="CDD" id="cd00165">
    <property type="entry name" value="S4"/>
    <property type="match status" value="1"/>
</dbReference>
<comment type="similarity">
    <text evidence="2">Belongs to the TlyA family.</text>
</comment>
<dbReference type="GO" id="GO:0032259">
    <property type="term" value="P:methylation"/>
    <property type="evidence" value="ECO:0007669"/>
    <property type="project" value="UniProtKB-KW"/>
</dbReference>
<sequence length="266" mass="29296">MKKERLDLFLVEQGLFESRSKAQAVIMAGEVLVDDQKIDKPGTMVKPDAKITLLGKKMPFVSRGGYKLNKALEVFPISLEGKTMADLGASTGGFTDCALQHGAKKVFAIDVGYGQLAWKLRNDPRVVNMERTNVRFLEEDSLGELVDAVSIDVAFISLDKVLPAAYKIMKDDAFLIALIKPQFEAGREHVGKKGVVRDQKVHLEVIQKVLSFAREIGFVPKGLSYSPIKGPEGNIEYLLYLGKEGSDAVSDSDPQKVVTESHLFLL</sequence>
<comment type="caution">
    <text evidence="5">The sequence shown here is derived from an EMBL/GenBank/DDBJ whole genome shotgun (WGS) entry which is preliminary data.</text>
</comment>
<dbReference type="PANTHER" id="PTHR32319">
    <property type="entry name" value="BACTERIAL HEMOLYSIN-LIKE PROTEIN"/>
    <property type="match status" value="1"/>
</dbReference>
<dbReference type="InterPro" id="IPR036986">
    <property type="entry name" value="S4_RNA-bd_sf"/>
</dbReference>
<dbReference type="PIRSF" id="PIRSF005578">
    <property type="entry name" value="TlyA"/>
    <property type="match status" value="1"/>
</dbReference>
<feature type="domain" description="RNA-binding S4" evidence="4">
    <location>
        <begin position="4"/>
        <end position="66"/>
    </location>
</feature>
<evidence type="ECO:0000256" key="3">
    <source>
        <dbReference type="PROSITE-ProRule" id="PRU00182"/>
    </source>
</evidence>
<dbReference type="SUPFAM" id="SSF53335">
    <property type="entry name" value="S-adenosyl-L-methionine-dependent methyltransferases"/>
    <property type="match status" value="1"/>
</dbReference>
<dbReference type="InterPro" id="IPR047048">
    <property type="entry name" value="TlyA"/>
</dbReference>
<dbReference type="SMART" id="SM00363">
    <property type="entry name" value="S4"/>
    <property type="match status" value="1"/>
</dbReference>
<dbReference type="PROSITE" id="PS50889">
    <property type="entry name" value="S4"/>
    <property type="match status" value="1"/>
</dbReference>
<proteinExistence type="inferred from homology"/>
<dbReference type="PANTHER" id="PTHR32319:SF0">
    <property type="entry name" value="BACTERIAL HEMOLYSIN-LIKE PROTEIN"/>
    <property type="match status" value="1"/>
</dbReference>
<evidence type="ECO:0000313" key="5">
    <source>
        <dbReference type="EMBL" id="MBS5519739.1"/>
    </source>
</evidence>
<keyword evidence="5" id="KW-0489">Methyltransferase</keyword>
<dbReference type="Gene3D" id="3.10.290.10">
    <property type="entry name" value="RNA-binding S4 domain"/>
    <property type="match status" value="1"/>
</dbReference>
<dbReference type="InterPro" id="IPR002877">
    <property type="entry name" value="RNA_MeTrfase_FtsJ_dom"/>
</dbReference>
<dbReference type="Proteomes" id="UP000754226">
    <property type="component" value="Unassembled WGS sequence"/>
</dbReference>
<reference evidence="5" key="1">
    <citation type="submission" date="2021-02" db="EMBL/GenBank/DDBJ databases">
        <title>Infant gut strain persistence is associated with maternal origin, phylogeny, and functional potential including surface adhesion and iron acquisition.</title>
        <authorList>
            <person name="Lou Y.C."/>
        </authorList>
    </citation>
    <scope>NUCLEOTIDE SEQUENCE</scope>
    <source>
        <strain evidence="5">L3_106_000M1_dasL3_106_000M1_concoct_15</strain>
    </source>
</reference>
<dbReference type="Pfam" id="PF01479">
    <property type="entry name" value="S4"/>
    <property type="match status" value="1"/>
</dbReference>
<name>A0A943I2C8_9FIRM</name>
<protein>
    <submittedName>
        <fullName evidence="5">TlyA family RNA methyltransferase</fullName>
    </submittedName>
</protein>
<dbReference type="InterPro" id="IPR029063">
    <property type="entry name" value="SAM-dependent_MTases_sf"/>
</dbReference>
<dbReference type="GO" id="GO:0008168">
    <property type="term" value="F:methyltransferase activity"/>
    <property type="evidence" value="ECO:0007669"/>
    <property type="project" value="UniProtKB-KW"/>
</dbReference>
<evidence type="ECO:0000256" key="2">
    <source>
        <dbReference type="ARBA" id="ARBA00029460"/>
    </source>
</evidence>
<gene>
    <name evidence="5" type="ORF">KHX13_05335</name>
</gene>
<dbReference type="Gene3D" id="3.40.50.150">
    <property type="entry name" value="Vaccinia Virus protein VP39"/>
    <property type="match status" value="1"/>
</dbReference>
<evidence type="ECO:0000256" key="1">
    <source>
        <dbReference type="ARBA" id="ARBA00022884"/>
    </source>
</evidence>
<dbReference type="EMBL" id="JAGZCZ010000005">
    <property type="protein sequence ID" value="MBS5519739.1"/>
    <property type="molecule type" value="Genomic_DNA"/>
</dbReference>
<accession>A0A943I2C8</accession>
<evidence type="ECO:0000259" key="4">
    <source>
        <dbReference type="SMART" id="SM00363"/>
    </source>
</evidence>
<dbReference type="Pfam" id="PF01728">
    <property type="entry name" value="FtsJ"/>
    <property type="match status" value="1"/>
</dbReference>
<keyword evidence="5" id="KW-0808">Transferase</keyword>
<organism evidence="5 6">
    <name type="scientific">Acidaminococcus intestini</name>
    <dbReference type="NCBI Taxonomy" id="187327"/>
    <lineage>
        <taxon>Bacteria</taxon>
        <taxon>Bacillati</taxon>
        <taxon>Bacillota</taxon>
        <taxon>Negativicutes</taxon>
        <taxon>Acidaminococcales</taxon>
        <taxon>Acidaminococcaceae</taxon>
        <taxon>Acidaminococcus</taxon>
    </lineage>
</organism>
<keyword evidence="1 3" id="KW-0694">RNA-binding</keyword>